<protein>
    <submittedName>
        <fullName evidence="3">Uncharacterized protein</fullName>
    </submittedName>
</protein>
<dbReference type="EMBL" id="KK914862">
    <property type="protein sequence ID" value="KDP27256.1"/>
    <property type="molecule type" value="Genomic_DNA"/>
</dbReference>
<evidence type="ECO:0000256" key="1">
    <source>
        <dbReference type="ARBA" id="ARBA00022679"/>
    </source>
</evidence>
<evidence type="ECO:0000313" key="3">
    <source>
        <dbReference type="EMBL" id="KDP27256.1"/>
    </source>
</evidence>
<dbReference type="Proteomes" id="UP000027138">
    <property type="component" value="Unassembled WGS sequence"/>
</dbReference>
<proteinExistence type="predicted"/>
<dbReference type="SUPFAM" id="SSF52777">
    <property type="entry name" value="CoA-dependent acyltransferases"/>
    <property type="match status" value="1"/>
</dbReference>
<name>A0A067JTI5_JATCU</name>
<dbReference type="PANTHER" id="PTHR31625">
    <property type="match status" value="1"/>
</dbReference>
<keyword evidence="2" id="KW-0012">Acyltransferase</keyword>
<sequence>MGSPNSSSLKILYVCQVAPATDLPPSTTTRLTLPLTFFDARFFRFPPAERVYFYKLAESPLFFQSEILPTIKLSLSQTLLHFLPLAGHLTWPSDSSKPVIVYTPNDVVLLTVSESSADFDRLTSNEILEVAEPRQYIPELIISETMASIIALQITLFSNRGFSIGIAMNHSVVDGKTASMFLKAWAHICKTKSISLLPELTPSFDRSAIKDPNELEQFYLNQWKNIDSESNRRSVKLLPHLLGVSPNLSRATFNLTRERIEKLREIVFSYHKNQVTESKPTKNLHLSTVVVICAYLSVCAVKARGGDTNRKVYILVPVDCRSRLNPPIPSNYFGNCLYVLNTVAEARIFMEENGVAIIAEKLSDSIQGLETGKALFKEEKERHGRMRGEGAAVQKVGITGSPLFKYYEEDFGWGRPEKVEIVSIDRVNGVSLMDSRDGNGGVEIGMVLPRLEMESFASLFLQRLN</sequence>
<gene>
    <name evidence="3" type="ORF">JCGZ_19955</name>
</gene>
<dbReference type="InterPro" id="IPR051504">
    <property type="entry name" value="Plant_metabolite_acyltrans"/>
</dbReference>
<evidence type="ECO:0000256" key="2">
    <source>
        <dbReference type="ARBA" id="ARBA00023315"/>
    </source>
</evidence>
<dbReference type="AlphaFoldDB" id="A0A067JTI5"/>
<accession>A0A067JTI5</accession>
<dbReference type="Gene3D" id="3.30.559.10">
    <property type="entry name" value="Chloramphenicol acetyltransferase-like domain"/>
    <property type="match status" value="2"/>
</dbReference>
<dbReference type="OrthoDB" id="1862401at2759"/>
<organism evidence="3 4">
    <name type="scientific">Jatropha curcas</name>
    <name type="common">Barbados nut</name>
    <dbReference type="NCBI Taxonomy" id="180498"/>
    <lineage>
        <taxon>Eukaryota</taxon>
        <taxon>Viridiplantae</taxon>
        <taxon>Streptophyta</taxon>
        <taxon>Embryophyta</taxon>
        <taxon>Tracheophyta</taxon>
        <taxon>Spermatophyta</taxon>
        <taxon>Magnoliopsida</taxon>
        <taxon>eudicotyledons</taxon>
        <taxon>Gunneridae</taxon>
        <taxon>Pentapetalae</taxon>
        <taxon>rosids</taxon>
        <taxon>fabids</taxon>
        <taxon>Malpighiales</taxon>
        <taxon>Euphorbiaceae</taxon>
        <taxon>Crotonoideae</taxon>
        <taxon>Jatropheae</taxon>
        <taxon>Jatropha</taxon>
    </lineage>
</organism>
<reference evidence="3 4" key="1">
    <citation type="journal article" date="2014" name="PLoS ONE">
        <title>Global Analysis of Gene Expression Profiles in Physic Nut (Jatropha curcas L.) Seedlings Exposed to Salt Stress.</title>
        <authorList>
            <person name="Zhang L."/>
            <person name="Zhang C."/>
            <person name="Wu P."/>
            <person name="Chen Y."/>
            <person name="Li M."/>
            <person name="Jiang H."/>
            <person name="Wu G."/>
        </authorList>
    </citation>
    <scope>NUCLEOTIDE SEQUENCE [LARGE SCALE GENOMIC DNA]</scope>
    <source>
        <strain evidence="4">cv. GZQX0401</strain>
        <tissue evidence="3">Young leaves</tissue>
    </source>
</reference>
<dbReference type="InterPro" id="IPR023213">
    <property type="entry name" value="CAT-like_dom_sf"/>
</dbReference>
<dbReference type="GO" id="GO:0016747">
    <property type="term" value="F:acyltransferase activity, transferring groups other than amino-acyl groups"/>
    <property type="evidence" value="ECO:0007669"/>
    <property type="project" value="UniProtKB-ARBA"/>
</dbReference>
<dbReference type="KEGG" id="jcu:105644199"/>
<dbReference type="Pfam" id="PF02458">
    <property type="entry name" value="Transferase"/>
    <property type="match status" value="1"/>
</dbReference>
<keyword evidence="4" id="KW-1185">Reference proteome</keyword>
<evidence type="ECO:0000313" key="4">
    <source>
        <dbReference type="Proteomes" id="UP000027138"/>
    </source>
</evidence>
<keyword evidence="1" id="KW-0808">Transferase</keyword>